<dbReference type="InterPro" id="IPR017850">
    <property type="entry name" value="Alkaline_phosphatase_core_sf"/>
</dbReference>
<name>A0A972JZ13_9BACL</name>
<dbReference type="GO" id="GO:0005737">
    <property type="term" value="C:cytoplasm"/>
    <property type="evidence" value="ECO:0007669"/>
    <property type="project" value="TreeGrafter"/>
</dbReference>
<evidence type="ECO:0000256" key="1">
    <source>
        <dbReference type="ARBA" id="ARBA00008779"/>
    </source>
</evidence>
<dbReference type="Proteomes" id="UP000641588">
    <property type="component" value="Unassembled WGS sequence"/>
</dbReference>
<sequence length="498" mass="57444">MNTRPNVLYIMADQFHADCLGIAGRQVRTPQLDQLAHEGVMFKQAYCNNPICAPSRTTFITGQYPHTHGILGNDIYEMNDRNEHTLSAMFRRTGYQTALIGKSHMIGAWDREGFEYLRYCDLCDCDRNDPLQNHYFKYLHDLGIANLYDLGTMKPEHPGSRVRAFESMIPEQHSLETWTGDETLQFLKNRDERRPFFAHMSFQRPHEPYTVPFDSGLLYDPDSIQLPSGVIDLFERKFAGKPEIMRKLADTFGGMPYIPESEADLRRQLAFYYSLITRIDEQIGRVLDHLRQTGEYYNTTIIFTSDHGDFAGDHGMVNKNIGIYESIHRIPFILKYPGGPSGLMKAGIMESVDMFPTLCELCEVPIPDGIDGRSLKPVIEENLPGKLYTVCEWSSPRYEVNVNAIRTDRYRLVYYGQGEGELYDHANDPDELDNCFTDPVYTTVRLQLQEQLIDHINQYHTKSSTAKSKAVSLKSRNTMTRMVHTGQRNWDEIKHLYR</sequence>
<dbReference type="Gene3D" id="3.40.720.10">
    <property type="entry name" value="Alkaline Phosphatase, subunit A"/>
    <property type="match status" value="1"/>
</dbReference>
<dbReference type="PANTHER" id="PTHR45953:SF1">
    <property type="entry name" value="IDURONATE 2-SULFATASE"/>
    <property type="match status" value="1"/>
</dbReference>
<protein>
    <submittedName>
        <fullName evidence="5">Sulfatase-like hydrolase/transferase</fullName>
    </submittedName>
</protein>
<dbReference type="PANTHER" id="PTHR45953">
    <property type="entry name" value="IDURONATE 2-SULFATASE"/>
    <property type="match status" value="1"/>
</dbReference>
<feature type="domain" description="Sulfatase N-terminal" evidence="4">
    <location>
        <begin position="5"/>
        <end position="361"/>
    </location>
</feature>
<evidence type="ECO:0000259" key="4">
    <source>
        <dbReference type="Pfam" id="PF00884"/>
    </source>
</evidence>
<dbReference type="EMBL" id="WHOD01000052">
    <property type="protein sequence ID" value="NOU94089.1"/>
    <property type="molecule type" value="Genomic_DNA"/>
</dbReference>
<reference evidence="5" key="1">
    <citation type="submission" date="2019-10" db="EMBL/GenBank/DDBJ databases">
        <title>Description of Paenibacillus glebae sp. nov.</title>
        <authorList>
            <person name="Carlier A."/>
            <person name="Qi S."/>
        </authorList>
    </citation>
    <scope>NUCLEOTIDE SEQUENCE</scope>
    <source>
        <strain evidence="5">LMG 31456</strain>
    </source>
</reference>
<comment type="similarity">
    <text evidence="1">Belongs to the sulfatase family.</text>
</comment>
<keyword evidence="3 5" id="KW-0378">Hydrolase</keyword>
<dbReference type="InterPro" id="IPR024607">
    <property type="entry name" value="Sulfatase_CS"/>
</dbReference>
<proteinExistence type="inferred from homology"/>
<evidence type="ECO:0000256" key="3">
    <source>
        <dbReference type="ARBA" id="ARBA00022801"/>
    </source>
</evidence>
<dbReference type="InterPro" id="IPR000917">
    <property type="entry name" value="Sulfatase_N"/>
</dbReference>
<dbReference type="RefSeq" id="WP_171652280.1">
    <property type="nucleotide sequence ID" value="NZ_WHOD01000052.1"/>
</dbReference>
<evidence type="ECO:0000256" key="2">
    <source>
        <dbReference type="ARBA" id="ARBA00022723"/>
    </source>
</evidence>
<dbReference type="SUPFAM" id="SSF53649">
    <property type="entry name" value="Alkaline phosphatase-like"/>
    <property type="match status" value="1"/>
</dbReference>
<accession>A0A972JZ13</accession>
<keyword evidence="2" id="KW-0479">Metal-binding</keyword>
<organism evidence="5 6">
    <name type="scientific">Paenibacillus foliorum</name>
    <dbReference type="NCBI Taxonomy" id="2654974"/>
    <lineage>
        <taxon>Bacteria</taxon>
        <taxon>Bacillati</taxon>
        <taxon>Bacillota</taxon>
        <taxon>Bacilli</taxon>
        <taxon>Bacillales</taxon>
        <taxon>Paenibacillaceae</taxon>
        <taxon>Paenibacillus</taxon>
    </lineage>
</organism>
<evidence type="ECO:0000313" key="5">
    <source>
        <dbReference type="EMBL" id="NOU94089.1"/>
    </source>
</evidence>
<dbReference type="GO" id="GO:0046872">
    <property type="term" value="F:metal ion binding"/>
    <property type="evidence" value="ECO:0007669"/>
    <property type="project" value="UniProtKB-KW"/>
</dbReference>
<keyword evidence="6" id="KW-1185">Reference proteome</keyword>
<evidence type="ECO:0000313" key="6">
    <source>
        <dbReference type="Proteomes" id="UP000641588"/>
    </source>
</evidence>
<dbReference type="PROSITE" id="PS00523">
    <property type="entry name" value="SULFATASE_1"/>
    <property type="match status" value="1"/>
</dbReference>
<comment type="caution">
    <text evidence="5">The sequence shown here is derived from an EMBL/GenBank/DDBJ whole genome shotgun (WGS) entry which is preliminary data.</text>
</comment>
<dbReference type="Pfam" id="PF00884">
    <property type="entry name" value="Sulfatase"/>
    <property type="match status" value="1"/>
</dbReference>
<dbReference type="GO" id="GO:0008484">
    <property type="term" value="F:sulfuric ester hydrolase activity"/>
    <property type="evidence" value="ECO:0007669"/>
    <property type="project" value="TreeGrafter"/>
</dbReference>
<gene>
    <name evidence="5" type="ORF">GC093_12800</name>
</gene>
<dbReference type="AlphaFoldDB" id="A0A972JZ13"/>